<protein>
    <submittedName>
        <fullName evidence="2">Zinc dependent phospholipase C family protein</fullName>
    </submittedName>
</protein>
<reference evidence="2" key="2">
    <citation type="journal article" date="2021" name="PeerJ">
        <title>Extensive microbial diversity within the chicken gut microbiome revealed by metagenomics and culture.</title>
        <authorList>
            <person name="Gilroy R."/>
            <person name="Ravi A."/>
            <person name="Getino M."/>
            <person name="Pursley I."/>
            <person name="Horton D.L."/>
            <person name="Alikhan N.F."/>
            <person name="Baker D."/>
            <person name="Gharbi K."/>
            <person name="Hall N."/>
            <person name="Watson M."/>
            <person name="Adriaenssens E.M."/>
            <person name="Foster-Nyarko E."/>
            <person name="Jarju S."/>
            <person name="Secka A."/>
            <person name="Antonio M."/>
            <person name="Oren A."/>
            <person name="Chaudhuri R.R."/>
            <person name="La Ragione R."/>
            <person name="Hildebrand F."/>
            <person name="Pallen M.J."/>
        </authorList>
    </citation>
    <scope>NUCLEOTIDE SEQUENCE</scope>
    <source>
        <strain evidence="2">11159</strain>
    </source>
</reference>
<gene>
    <name evidence="2" type="ORF">IAC58_03610</name>
</gene>
<reference evidence="2" key="1">
    <citation type="submission" date="2020-10" db="EMBL/GenBank/DDBJ databases">
        <authorList>
            <person name="Gilroy R."/>
        </authorList>
    </citation>
    <scope>NUCLEOTIDE SEQUENCE</scope>
    <source>
        <strain evidence="2">11159</strain>
    </source>
</reference>
<evidence type="ECO:0000313" key="3">
    <source>
        <dbReference type="Proteomes" id="UP000823613"/>
    </source>
</evidence>
<accession>A0A9D9DJ23</accession>
<proteinExistence type="predicted"/>
<dbReference type="EMBL" id="JADIMY010000077">
    <property type="protein sequence ID" value="MBO8427620.1"/>
    <property type="molecule type" value="Genomic_DNA"/>
</dbReference>
<evidence type="ECO:0000259" key="1">
    <source>
        <dbReference type="Pfam" id="PF00882"/>
    </source>
</evidence>
<sequence length="311" mass="36949">MPSILTHYAFIKNIEKDTNNIIYLGTQGPDPYFFFPYGLIKRKNTKEITNIGTLLHDYDPSRVFTYLYEYIKNHNFDTTLMSYFKGYIAHYALDSTCHPYIFYKSGFVTPNDNNHKFYFFTHAYIESSIDRLIVNHFNIKISPSNSIKNKKEDILKVSKMMACLLKDVFKINYIDNKTFYIAYKRMRLTYRVLYSKFSYKKSLLEKFLPLSAPLAVATPTTKKLLDIDYLNTKHSYYLDPTNNLKKQNYNFYQLMDIAKTKYFNILNIVNNSTSTSLYENLNKFIKKIDYDGKEIGKKQLYFDLIFRNLKK</sequence>
<dbReference type="Pfam" id="PF00882">
    <property type="entry name" value="Zn_dep_PLPC"/>
    <property type="match status" value="1"/>
</dbReference>
<dbReference type="AlphaFoldDB" id="A0A9D9DJ23"/>
<comment type="caution">
    <text evidence="2">The sequence shown here is derived from an EMBL/GenBank/DDBJ whole genome shotgun (WGS) entry which is preliminary data.</text>
</comment>
<evidence type="ECO:0000313" key="2">
    <source>
        <dbReference type="EMBL" id="MBO8427620.1"/>
    </source>
</evidence>
<organism evidence="2 3">
    <name type="scientific">Candidatus Onthovivens merdipullorum</name>
    <dbReference type="NCBI Taxonomy" id="2840889"/>
    <lineage>
        <taxon>Bacteria</taxon>
        <taxon>Bacillati</taxon>
        <taxon>Bacillota</taxon>
        <taxon>Bacilli</taxon>
        <taxon>Bacillales</taxon>
        <taxon>Candidatus Onthovivens</taxon>
    </lineage>
</organism>
<dbReference type="InterPro" id="IPR029002">
    <property type="entry name" value="PLPC/GPLD1"/>
</dbReference>
<dbReference type="Proteomes" id="UP000823613">
    <property type="component" value="Unassembled WGS sequence"/>
</dbReference>
<name>A0A9D9DJ23_9BACL</name>
<feature type="domain" description="Phospholipase C/D" evidence="1">
    <location>
        <begin position="23"/>
        <end position="165"/>
    </location>
</feature>